<dbReference type="AlphaFoldDB" id="A0A2J6QGM9"/>
<dbReference type="Proteomes" id="UP000235672">
    <property type="component" value="Unassembled WGS sequence"/>
</dbReference>
<keyword evidence="3" id="KW-1185">Reference proteome</keyword>
<reference evidence="2 3" key="1">
    <citation type="submission" date="2016-05" db="EMBL/GenBank/DDBJ databases">
        <title>A degradative enzymes factory behind the ericoid mycorrhizal symbiosis.</title>
        <authorList>
            <consortium name="DOE Joint Genome Institute"/>
            <person name="Martino E."/>
            <person name="Morin E."/>
            <person name="Grelet G."/>
            <person name="Kuo A."/>
            <person name="Kohler A."/>
            <person name="Daghino S."/>
            <person name="Barry K."/>
            <person name="Choi C."/>
            <person name="Cichocki N."/>
            <person name="Clum A."/>
            <person name="Copeland A."/>
            <person name="Hainaut M."/>
            <person name="Haridas S."/>
            <person name="Labutti K."/>
            <person name="Lindquist E."/>
            <person name="Lipzen A."/>
            <person name="Khouja H.-R."/>
            <person name="Murat C."/>
            <person name="Ohm R."/>
            <person name="Olson A."/>
            <person name="Spatafora J."/>
            <person name="Veneault-Fourrey C."/>
            <person name="Henrissat B."/>
            <person name="Grigoriev I."/>
            <person name="Martin F."/>
            <person name="Perotto S."/>
        </authorList>
    </citation>
    <scope>NUCLEOTIDE SEQUENCE [LARGE SCALE GENOMIC DNA]</scope>
    <source>
        <strain evidence="2 3">UAMH 7357</strain>
    </source>
</reference>
<dbReference type="OrthoDB" id="3561422at2759"/>
<sequence>MPRHHDPSHQLRRSEFGSRTNESLRDENIFAFIVEVEQAADCLMPRELPVIALCDAGSRTNWVSSKFLEDLERSVSTTLKPSSRSGHRKGSEARRINIRWTCGKLGQYSAEGTFFIEPKAHFKILFGCRYEIKPNLVPTDRNSRLSSRYTSKRDKNNRKEQPLSAEVADSFRQGIEDGTLIRLKRMPQLSDHGLSVSLAELEVELEYSYDIHSLTERALSSDSVEDYDSSYIPSTATHALSSIEISSIRSSETDVDDYGYVNTDSANTSLWDDRPRGNSLSERLQAERGSHPPYSLQGWFGQDVCEEPQPFLSRMIQPRTIPFYFKRCITLNSKQRQDLAAMKAAAEKAARDYWQWDEEAKNYKHYDEGSSVPVWYNPP</sequence>
<evidence type="ECO:0000313" key="3">
    <source>
        <dbReference type="Proteomes" id="UP000235672"/>
    </source>
</evidence>
<gene>
    <name evidence="2" type="ORF">NA56DRAFT_738033</name>
</gene>
<accession>A0A2J6QGM9</accession>
<organism evidence="2 3">
    <name type="scientific">Hyaloscypha hepaticicola</name>
    <dbReference type="NCBI Taxonomy" id="2082293"/>
    <lineage>
        <taxon>Eukaryota</taxon>
        <taxon>Fungi</taxon>
        <taxon>Dikarya</taxon>
        <taxon>Ascomycota</taxon>
        <taxon>Pezizomycotina</taxon>
        <taxon>Leotiomycetes</taxon>
        <taxon>Helotiales</taxon>
        <taxon>Hyaloscyphaceae</taxon>
        <taxon>Hyaloscypha</taxon>
    </lineage>
</organism>
<dbReference type="EMBL" id="KZ613470">
    <property type="protein sequence ID" value="PMD25378.1"/>
    <property type="molecule type" value="Genomic_DNA"/>
</dbReference>
<evidence type="ECO:0000256" key="1">
    <source>
        <dbReference type="SAM" id="MobiDB-lite"/>
    </source>
</evidence>
<name>A0A2J6QGM9_9HELO</name>
<evidence type="ECO:0000313" key="2">
    <source>
        <dbReference type="EMBL" id="PMD25378.1"/>
    </source>
</evidence>
<feature type="region of interest" description="Disordered" evidence="1">
    <location>
        <begin position="141"/>
        <end position="166"/>
    </location>
</feature>
<proteinExistence type="predicted"/>
<feature type="compositionally biased region" description="Basic and acidic residues" evidence="1">
    <location>
        <begin position="151"/>
        <end position="161"/>
    </location>
</feature>
<protein>
    <submittedName>
        <fullName evidence="2">Uncharacterized protein</fullName>
    </submittedName>
</protein>